<dbReference type="InterPro" id="IPR002110">
    <property type="entry name" value="Ankyrin_rpt"/>
</dbReference>
<evidence type="ECO:0000256" key="2">
    <source>
        <dbReference type="ARBA" id="ARBA00023043"/>
    </source>
</evidence>
<name>A0AAE0IUZ3_9PEZI</name>
<evidence type="ECO:0008006" key="6">
    <source>
        <dbReference type="Google" id="ProtNLM"/>
    </source>
</evidence>
<evidence type="ECO:0000313" key="4">
    <source>
        <dbReference type="EMBL" id="KAK3331649.1"/>
    </source>
</evidence>
<dbReference type="PANTHER" id="PTHR24180">
    <property type="entry name" value="CYCLIN-DEPENDENT KINASE INHIBITOR 2C-RELATED"/>
    <property type="match status" value="1"/>
</dbReference>
<dbReference type="AlphaFoldDB" id="A0AAE0IUZ3"/>
<gene>
    <name evidence="4" type="ORF">B0T19DRAFT_84444</name>
</gene>
<feature type="repeat" description="ANK" evidence="3">
    <location>
        <begin position="489"/>
        <end position="514"/>
    </location>
</feature>
<dbReference type="EMBL" id="JAUEPO010000002">
    <property type="protein sequence ID" value="KAK3331649.1"/>
    <property type="molecule type" value="Genomic_DNA"/>
</dbReference>
<dbReference type="Pfam" id="PF12796">
    <property type="entry name" value="Ank_2"/>
    <property type="match status" value="1"/>
</dbReference>
<reference evidence="4" key="2">
    <citation type="submission" date="2023-06" db="EMBL/GenBank/DDBJ databases">
        <authorList>
            <consortium name="Lawrence Berkeley National Laboratory"/>
            <person name="Haridas S."/>
            <person name="Hensen N."/>
            <person name="Bonometti L."/>
            <person name="Westerberg I."/>
            <person name="Brannstrom I.O."/>
            <person name="Guillou S."/>
            <person name="Cros-Aarteil S."/>
            <person name="Calhoun S."/>
            <person name="Kuo A."/>
            <person name="Mondo S."/>
            <person name="Pangilinan J."/>
            <person name="Riley R."/>
            <person name="Labutti K."/>
            <person name="Andreopoulos B."/>
            <person name="Lipzen A."/>
            <person name="Chen C."/>
            <person name="Yanf M."/>
            <person name="Daum C."/>
            <person name="Ng V."/>
            <person name="Clum A."/>
            <person name="Steindorff A."/>
            <person name="Ohm R."/>
            <person name="Martin F."/>
            <person name="Silar P."/>
            <person name="Natvig D."/>
            <person name="Lalanne C."/>
            <person name="Gautier V."/>
            <person name="Ament-Velasquez S.L."/>
            <person name="Kruys A."/>
            <person name="Hutchinson M.I."/>
            <person name="Powell A.J."/>
            <person name="Barry K."/>
            <person name="Miller A.N."/>
            <person name="Grigoriev I.V."/>
            <person name="Debuchy R."/>
            <person name="Gladieux P."/>
            <person name="Thoren M.H."/>
            <person name="Johannesson H."/>
        </authorList>
    </citation>
    <scope>NUCLEOTIDE SEQUENCE</scope>
    <source>
        <strain evidence="4">SMH4131-1</strain>
    </source>
</reference>
<protein>
    <recommendedName>
        <fullName evidence="6">Ankyrin</fullName>
    </recommendedName>
</protein>
<dbReference type="PROSITE" id="PS50088">
    <property type="entry name" value="ANK_REPEAT"/>
    <property type="match status" value="1"/>
</dbReference>
<keyword evidence="1" id="KW-0677">Repeat</keyword>
<evidence type="ECO:0000256" key="1">
    <source>
        <dbReference type="ARBA" id="ARBA00022737"/>
    </source>
</evidence>
<dbReference type="SUPFAM" id="SSF48403">
    <property type="entry name" value="Ankyrin repeat"/>
    <property type="match status" value="1"/>
</dbReference>
<evidence type="ECO:0000313" key="5">
    <source>
        <dbReference type="Proteomes" id="UP001286456"/>
    </source>
</evidence>
<dbReference type="GO" id="GO:0003950">
    <property type="term" value="F:NAD+ poly-ADP-ribosyltransferase activity"/>
    <property type="evidence" value="ECO:0007669"/>
    <property type="project" value="TreeGrafter"/>
</dbReference>
<proteinExistence type="predicted"/>
<keyword evidence="5" id="KW-1185">Reference proteome</keyword>
<dbReference type="GO" id="GO:0005737">
    <property type="term" value="C:cytoplasm"/>
    <property type="evidence" value="ECO:0007669"/>
    <property type="project" value="TreeGrafter"/>
</dbReference>
<keyword evidence="2 3" id="KW-0040">ANK repeat</keyword>
<dbReference type="Gene3D" id="1.25.40.20">
    <property type="entry name" value="Ankyrin repeat-containing domain"/>
    <property type="match status" value="1"/>
</dbReference>
<dbReference type="InterPro" id="IPR051637">
    <property type="entry name" value="Ank_repeat_dom-contain_49"/>
</dbReference>
<accession>A0AAE0IUZ3</accession>
<dbReference type="SMART" id="SM00248">
    <property type="entry name" value="ANK"/>
    <property type="match status" value="3"/>
</dbReference>
<dbReference type="Proteomes" id="UP001286456">
    <property type="component" value="Unassembled WGS sequence"/>
</dbReference>
<dbReference type="PROSITE" id="PS50297">
    <property type="entry name" value="ANK_REP_REGION"/>
    <property type="match status" value="1"/>
</dbReference>
<organism evidence="4 5">
    <name type="scientific">Cercophora scortea</name>
    <dbReference type="NCBI Taxonomy" id="314031"/>
    <lineage>
        <taxon>Eukaryota</taxon>
        <taxon>Fungi</taxon>
        <taxon>Dikarya</taxon>
        <taxon>Ascomycota</taxon>
        <taxon>Pezizomycotina</taxon>
        <taxon>Sordariomycetes</taxon>
        <taxon>Sordariomycetidae</taxon>
        <taxon>Sordariales</taxon>
        <taxon>Lasiosphaeriaceae</taxon>
        <taxon>Cercophora</taxon>
    </lineage>
</organism>
<dbReference type="GO" id="GO:0070198">
    <property type="term" value="P:protein localization to chromosome, telomeric region"/>
    <property type="evidence" value="ECO:0007669"/>
    <property type="project" value="TreeGrafter"/>
</dbReference>
<reference evidence="4" key="1">
    <citation type="journal article" date="2023" name="Mol. Phylogenet. Evol.">
        <title>Genome-scale phylogeny and comparative genomics of the fungal order Sordariales.</title>
        <authorList>
            <person name="Hensen N."/>
            <person name="Bonometti L."/>
            <person name="Westerberg I."/>
            <person name="Brannstrom I.O."/>
            <person name="Guillou S."/>
            <person name="Cros-Aarteil S."/>
            <person name="Calhoun S."/>
            <person name="Haridas S."/>
            <person name="Kuo A."/>
            <person name="Mondo S."/>
            <person name="Pangilinan J."/>
            <person name="Riley R."/>
            <person name="LaButti K."/>
            <person name="Andreopoulos B."/>
            <person name="Lipzen A."/>
            <person name="Chen C."/>
            <person name="Yan M."/>
            <person name="Daum C."/>
            <person name="Ng V."/>
            <person name="Clum A."/>
            <person name="Steindorff A."/>
            <person name="Ohm R.A."/>
            <person name="Martin F."/>
            <person name="Silar P."/>
            <person name="Natvig D.O."/>
            <person name="Lalanne C."/>
            <person name="Gautier V."/>
            <person name="Ament-Velasquez S.L."/>
            <person name="Kruys A."/>
            <person name="Hutchinson M.I."/>
            <person name="Powell A.J."/>
            <person name="Barry K."/>
            <person name="Miller A.N."/>
            <person name="Grigoriev I.V."/>
            <person name="Debuchy R."/>
            <person name="Gladieux P."/>
            <person name="Hiltunen Thoren M."/>
            <person name="Johannesson H."/>
        </authorList>
    </citation>
    <scope>NUCLEOTIDE SEQUENCE</scope>
    <source>
        <strain evidence="4">SMH4131-1</strain>
    </source>
</reference>
<sequence length="627" mass="70087">MEILNYLLDETALEEAQRRNFNGHDAIHYSALCRNRSAMQATMTALVNKGLTIRDFDVAGPGGPKGHLDGAINSINWSAALEILRRTQGNANKPGHDACHMLHFVVVGNPFGGRWKDRPWKDKFSFEDWYADYEAVIPALAARVNHIGFPDAQPDTICTLNDILPMACKNMDGYAVKTLLAAGMSTESKYNRSGKSRDGKWVIRPGSTPLVVIAGHASRPLNDICDCTMPLTALIRAGADFNNACVAGRVPLIHCLDSMAHCEGHYVPPFETMTREPVVTMIRETAKAGAREVIDQVFAWATWHTEFHSLRPMQALLMHLPAPGLLSKDNLNRLFKLSHEYESPWTFIHRDENCIMDYLVYYCQRHGLNNEIAHITTEWLKEIFYGGQGYGYKRFLCNHLLRFLDSSSCTLPIQGGPTPLVDIYVLSLGLCSPNLAELFKPEHSRLRRGWLFQIRGWPTPLHLAVKCPCPNAVRKCIEDGVNVNAVDWHGNTPIDLAVSLDQSSIARLLLDAGAYPHFHAKNYLGSAPLQPRGSQLVPIPFPGESDIYRIPTNSEFAMDALRRINERLAASPREENKTLEASAYEMAVEKGRNDPGMATLAALMIERYPYPPTNLAQVPGGKYYMYM</sequence>
<dbReference type="GO" id="GO:1904355">
    <property type="term" value="P:positive regulation of telomere capping"/>
    <property type="evidence" value="ECO:0007669"/>
    <property type="project" value="TreeGrafter"/>
</dbReference>
<dbReference type="GO" id="GO:0005634">
    <property type="term" value="C:nucleus"/>
    <property type="evidence" value="ECO:0007669"/>
    <property type="project" value="TreeGrafter"/>
</dbReference>
<comment type="caution">
    <text evidence="4">The sequence shown here is derived from an EMBL/GenBank/DDBJ whole genome shotgun (WGS) entry which is preliminary data.</text>
</comment>
<dbReference type="InterPro" id="IPR036770">
    <property type="entry name" value="Ankyrin_rpt-contain_sf"/>
</dbReference>
<dbReference type="PANTHER" id="PTHR24180:SF45">
    <property type="entry name" value="POLY [ADP-RIBOSE] POLYMERASE TANKYRASE"/>
    <property type="match status" value="1"/>
</dbReference>
<evidence type="ECO:0000256" key="3">
    <source>
        <dbReference type="PROSITE-ProRule" id="PRU00023"/>
    </source>
</evidence>